<dbReference type="RefSeq" id="WP_015023923.1">
    <property type="nucleotide sequence ID" value="NC_018721.1"/>
</dbReference>
<dbReference type="InterPro" id="IPR025699">
    <property type="entry name" value="ABC2_memb-like"/>
</dbReference>
<reference evidence="2" key="1">
    <citation type="submission" date="2006-03" db="EMBL/GenBank/DDBJ databases">
        <authorList>
            <person name="Bowman J."/>
            <person name="Ferriera S."/>
            <person name="Johnson J."/>
            <person name="Kravitz S."/>
            <person name="Halpern A."/>
            <person name="Remington K."/>
            <person name="Beeson K."/>
            <person name="Tran B."/>
            <person name="Rogers Y.-H."/>
            <person name="Friedman R."/>
            <person name="Venter J.C."/>
        </authorList>
    </citation>
    <scope>NUCLEOTIDE SEQUENCE [LARGE SCALE GENOMIC DNA]</scope>
    <source>
        <strain evidence="2">ATCC 700755</strain>
    </source>
</reference>
<evidence type="ECO:0000256" key="1">
    <source>
        <dbReference type="SAM" id="Phobius"/>
    </source>
</evidence>
<dbReference type="EMBL" id="CP003879">
    <property type="protein sequence ID" value="AFU68318.1"/>
    <property type="molecule type" value="Genomic_DNA"/>
</dbReference>
<dbReference type="KEGG" id="ptq:P700755_001396"/>
<reference evidence="2" key="2">
    <citation type="submission" date="2012-09" db="EMBL/GenBank/DDBJ databases">
        <title>The complete sequence of Psychroflexus torquis an extreme psychrophile from sea-ice that is stimulated by light.</title>
        <authorList>
            <person name="Feng S."/>
            <person name="Powell S.M."/>
            <person name="Bowman J.P."/>
        </authorList>
    </citation>
    <scope>NUCLEOTIDE SEQUENCE [LARGE SCALE GENOMIC DNA]</scope>
    <source>
        <strain evidence="2">ATCC 700755</strain>
    </source>
</reference>
<evidence type="ECO:0000313" key="2">
    <source>
        <dbReference type="EMBL" id="AFU68318.1"/>
    </source>
</evidence>
<keyword evidence="1" id="KW-0812">Transmembrane</keyword>
<keyword evidence="1" id="KW-0472">Membrane</keyword>
<dbReference type="AlphaFoldDB" id="K4IEM9"/>
<feature type="transmembrane region" description="Helical" evidence="1">
    <location>
        <begin position="86"/>
        <end position="111"/>
    </location>
</feature>
<organism evidence="2 3">
    <name type="scientific">Psychroflexus torquis (strain ATCC 700755 / CIP 106069 / ACAM 623)</name>
    <dbReference type="NCBI Taxonomy" id="313595"/>
    <lineage>
        <taxon>Bacteria</taxon>
        <taxon>Pseudomonadati</taxon>
        <taxon>Bacteroidota</taxon>
        <taxon>Flavobacteriia</taxon>
        <taxon>Flavobacteriales</taxon>
        <taxon>Flavobacteriaceae</taxon>
        <taxon>Psychroflexus</taxon>
    </lineage>
</organism>
<feature type="transmembrane region" description="Helical" evidence="1">
    <location>
        <begin position="21"/>
        <end position="39"/>
    </location>
</feature>
<protein>
    <submittedName>
        <fullName evidence="2">Uncharacterized protein</fullName>
    </submittedName>
</protein>
<dbReference type="STRING" id="313595.P700755_001396"/>
<feature type="transmembrane region" description="Helical" evidence="1">
    <location>
        <begin position="151"/>
        <end position="168"/>
    </location>
</feature>
<name>K4IEM9_PSYTT</name>
<dbReference type="Pfam" id="PF13346">
    <property type="entry name" value="ABC2_membrane_5"/>
    <property type="match status" value="1"/>
</dbReference>
<evidence type="ECO:0000313" key="3">
    <source>
        <dbReference type="Proteomes" id="UP000008514"/>
    </source>
</evidence>
<proteinExistence type="predicted"/>
<accession>K4IEM9</accession>
<dbReference type="Proteomes" id="UP000008514">
    <property type="component" value="Chromosome"/>
</dbReference>
<feature type="transmembrane region" description="Helical" evidence="1">
    <location>
        <begin position="188"/>
        <end position="208"/>
    </location>
</feature>
<keyword evidence="3" id="KW-1185">Reference proteome</keyword>
<feature type="transmembrane region" description="Helical" evidence="1">
    <location>
        <begin position="123"/>
        <end position="144"/>
    </location>
</feature>
<keyword evidence="1" id="KW-1133">Transmembrane helix</keyword>
<feature type="transmembrane region" description="Helical" evidence="1">
    <location>
        <begin position="45"/>
        <end position="66"/>
    </location>
</feature>
<sequence length="213" mass="24589">MNLQIILKLVSRDFRVYRTRILGVSLMALTMGMFMIFINTNLSRMFTSGVTSFIILTVIVPFLPELKNKAVRNHTASLPLTRKEMVIARFLISIAIITINLLIYIIVYHLLLTSLDADPKYALSIDIIVFAWMNLLIGLALFYFAYFRFSFMVAMGFYLFSILFPQLLQTILQRTMGFVIEDFNQPLGLSIIALTLFSFSFFHSIAHFRKKDL</sequence>
<dbReference type="HOGENOM" id="CLU_1293426_0_0_10"/>
<gene>
    <name evidence="2" type="ordered locus">P700755_001396</name>
</gene>